<feature type="compositionally biased region" description="Pro residues" evidence="1">
    <location>
        <begin position="303"/>
        <end position="312"/>
    </location>
</feature>
<accession>A0A8H6N5Y6</accession>
<feature type="transmembrane region" description="Helical" evidence="2">
    <location>
        <begin position="6"/>
        <end position="22"/>
    </location>
</feature>
<dbReference type="SUPFAM" id="SSF103473">
    <property type="entry name" value="MFS general substrate transporter"/>
    <property type="match status" value="1"/>
</dbReference>
<feature type="transmembrane region" description="Helical" evidence="2">
    <location>
        <begin position="352"/>
        <end position="374"/>
    </location>
</feature>
<dbReference type="AlphaFoldDB" id="A0A8H6N5Y6"/>
<proteinExistence type="predicted"/>
<keyword evidence="4" id="KW-1185">Reference proteome</keyword>
<dbReference type="EMBL" id="WIGO01000267">
    <property type="protein sequence ID" value="KAF6820863.1"/>
    <property type="molecule type" value="Genomic_DNA"/>
</dbReference>
<feature type="transmembrane region" description="Helical" evidence="2">
    <location>
        <begin position="496"/>
        <end position="516"/>
    </location>
</feature>
<evidence type="ECO:0000256" key="1">
    <source>
        <dbReference type="SAM" id="MobiDB-lite"/>
    </source>
</evidence>
<feature type="region of interest" description="Disordered" evidence="1">
    <location>
        <begin position="269"/>
        <end position="318"/>
    </location>
</feature>
<sequence>MSVCIGLGSPMLMTFSLMMTILNKRWIRKKFGNTLSTSGARRNPEPGIVARARAALVIAEDAQQVPMRLIQREGWLARQIVLDVHTTWWKDAAKSLESTRRGVTLSLVAQLSVAVISWILAIVGSLTQNVGDTAEALALSAGSLWIWLVPVIIGWVLVGTQNKSDTISAAVGKTRSSRDVQCGIHVAGDFLADPSSVCVNATGPTNGTGNTDRTERRKKFWNVNVYGYQKQQGPAFNYARALTWINFADRLHDAFEKAIEVYHRPENQDLAGLPDEQGSHVRVSEASGLTPENCRPDNHSQRPPTPTSPTPPATSTDSLASQTVLLTTHDLREYPALEEVSSDARSAFWEHIAFSMLMGVFLQWGTTSLAFAMAHETVVKGLGCRSGAYLLYGILSTFGCFSMLLSAALSHFTMRGYELTPSRRGAPLVGAFAVMTLLLGRFLLVANTTWLLVMSIWELIGFFDSCYCASAEFSKGAEGWVLLFKVADDLKEDAQMPWGVCIGLGLAEVLLAILVFGGHKEPKRTT</sequence>
<feature type="transmembrane region" description="Helical" evidence="2">
    <location>
        <begin position="389"/>
        <end position="413"/>
    </location>
</feature>
<keyword evidence="2" id="KW-1133">Transmembrane helix</keyword>
<evidence type="ECO:0000313" key="3">
    <source>
        <dbReference type="EMBL" id="KAF6820863.1"/>
    </source>
</evidence>
<protein>
    <submittedName>
        <fullName evidence="3">Uncharacterized protein</fullName>
    </submittedName>
</protein>
<dbReference type="InterPro" id="IPR036259">
    <property type="entry name" value="MFS_trans_sf"/>
</dbReference>
<evidence type="ECO:0000256" key="2">
    <source>
        <dbReference type="SAM" id="Phobius"/>
    </source>
</evidence>
<organism evidence="3 4">
    <name type="scientific">Colletotrichum plurivorum</name>
    <dbReference type="NCBI Taxonomy" id="2175906"/>
    <lineage>
        <taxon>Eukaryota</taxon>
        <taxon>Fungi</taxon>
        <taxon>Dikarya</taxon>
        <taxon>Ascomycota</taxon>
        <taxon>Pezizomycotina</taxon>
        <taxon>Sordariomycetes</taxon>
        <taxon>Hypocreomycetidae</taxon>
        <taxon>Glomerellales</taxon>
        <taxon>Glomerellaceae</taxon>
        <taxon>Colletotrichum</taxon>
        <taxon>Colletotrichum orchidearum species complex</taxon>
    </lineage>
</organism>
<comment type="caution">
    <text evidence="3">The sequence shown here is derived from an EMBL/GenBank/DDBJ whole genome shotgun (WGS) entry which is preliminary data.</text>
</comment>
<dbReference type="Proteomes" id="UP000654918">
    <property type="component" value="Unassembled WGS sequence"/>
</dbReference>
<evidence type="ECO:0000313" key="4">
    <source>
        <dbReference type="Proteomes" id="UP000654918"/>
    </source>
</evidence>
<feature type="transmembrane region" description="Helical" evidence="2">
    <location>
        <begin position="103"/>
        <end position="124"/>
    </location>
</feature>
<reference evidence="3" key="1">
    <citation type="journal article" date="2020" name="Phytopathology">
        <title>Genome Sequence Resources of Colletotrichum truncatum, C. plurivorum, C. musicola, and C. sojae: Four Species Pathogenic to Soybean (Glycine max).</title>
        <authorList>
            <person name="Rogerio F."/>
            <person name="Boufleur T.R."/>
            <person name="Ciampi-Guillardi M."/>
            <person name="Sukno S.A."/>
            <person name="Thon M.R."/>
            <person name="Massola Junior N.S."/>
            <person name="Baroncelli R."/>
        </authorList>
    </citation>
    <scope>NUCLEOTIDE SEQUENCE</scope>
    <source>
        <strain evidence="3">LFN00145</strain>
    </source>
</reference>
<name>A0A8H6N5Y6_9PEZI</name>
<feature type="transmembrane region" description="Helical" evidence="2">
    <location>
        <begin position="136"/>
        <end position="158"/>
    </location>
</feature>
<feature type="transmembrane region" description="Helical" evidence="2">
    <location>
        <begin position="425"/>
        <end position="444"/>
    </location>
</feature>
<gene>
    <name evidence="3" type="ORF">CPLU01_12677</name>
</gene>
<keyword evidence="2" id="KW-0472">Membrane</keyword>
<keyword evidence="2" id="KW-0812">Transmembrane</keyword>